<sequence length="124" mass="14062">MDQFDNYTKLDCRCQSAMTSKVSQLLEFLIADAMTDIEVVAKELGLEDEMRDRLRRSLDELACAQTVVEAMRIGFAVDAPDDGSREEVNPMESILRAMITLATRWPQNYGADAVEWLVLGELHY</sequence>
<evidence type="ECO:0000313" key="1">
    <source>
        <dbReference type="EMBL" id="SAK91617.1"/>
    </source>
</evidence>
<comment type="caution">
    <text evidence="1">The sequence shown here is derived from an EMBL/GenBank/DDBJ whole genome shotgun (WGS) entry which is preliminary data.</text>
</comment>
<accession>A0A158DCR9</accession>
<organism evidence="1 2">
    <name type="scientific">Caballeronia calidae</name>
    <dbReference type="NCBI Taxonomy" id="1777139"/>
    <lineage>
        <taxon>Bacteria</taxon>
        <taxon>Pseudomonadati</taxon>
        <taxon>Pseudomonadota</taxon>
        <taxon>Betaproteobacteria</taxon>
        <taxon>Burkholderiales</taxon>
        <taxon>Burkholderiaceae</taxon>
        <taxon>Caballeronia</taxon>
    </lineage>
</organism>
<keyword evidence="2" id="KW-1185">Reference proteome</keyword>
<name>A0A158DCR9_9BURK</name>
<gene>
    <name evidence="1" type="ORF">AWB78_04941</name>
</gene>
<evidence type="ECO:0000313" key="2">
    <source>
        <dbReference type="Proteomes" id="UP000071859"/>
    </source>
</evidence>
<protein>
    <submittedName>
        <fullName evidence="1">Uncharacterized protein</fullName>
    </submittedName>
</protein>
<reference evidence="1" key="1">
    <citation type="submission" date="2016-01" db="EMBL/GenBank/DDBJ databases">
        <authorList>
            <person name="Peeters C."/>
        </authorList>
    </citation>
    <scope>NUCLEOTIDE SEQUENCE</scope>
    <source>
        <strain evidence="1">LMG 29321</strain>
    </source>
</reference>
<dbReference type="Proteomes" id="UP000071859">
    <property type="component" value="Unassembled WGS sequence"/>
</dbReference>
<dbReference type="OrthoDB" id="9037938at2"/>
<dbReference type="RefSeq" id="WP_062608532.1">
    <property type="nucleotide sequence ID" value="NZ_FCOX02000029.1"/>
</dbReference>
<dbReference type="EMBL" id="FCOX02000029">
    <property type="protein sequence ID" value="SAK91617.1"/>
    <property type="molecule type" value="Genomic_DNA"/>
</dbReference>
<dbReference type="AlphaFoldDB" id="A0A158DCR9"/>
<proteinExistence type="predicted"/>